<dbReference type="InterPro" id="IPR002142">
    <property type="entry name" value="Peptidase_S49"/>
</dbReference>
<dbReference type="Pfam" id="PF01343">
    <property type="entry name" value="Peptidase_S49"/>
    <property type="match status" value="2"/>
</dbReference>
<dbReference type="InterPro" id="IPR047272">
    <property type="entry name" value="S49_SppA_C"/>
</dbReference>
<evidence type="ECO:0000256" key="1">
    <source>
        <dbReference type="ARBA" id="ARBA00008683"/>
    </source>
</evidence>
<dbReference type="Gene3D" id="3.90.226.10">
    <property type="entry name" value="2-enoyl-CoA Hydratase, Chain A, domain 1"/>
    <property type="match status" value="2"/>
</dbReference>
<evidence type="ECO:0000313" key="8">
    <source>
        <dbReference type="Proteomes" id="UP001472866"/>
    </source>
</evidence>
<keyword evidence="2" id="KW-0645">Protease</keyword>
<dbReference type="EMBL" id="CP151501">
    <property type="protein sequence ID" value="WZN58789.1"/>
    <property type="molecule type" value="Genomic_DNA"/>
</dbReference>
<gene>
    <name evidence="7" type="ORF">HKI87_01g03130</name>
</gene>
<evidence type="ECO:0000313" key="7">
    <source>
        <dbReference type="EMBL" id="WZN58789.1"/>
    </source>
</evidence>
<sequence length="637" mass="68700">MVITTMKLTASMRARAQRPGKCGSRPPCAVPTLVPRRASRRMPAFPARSTATETEAESKTESTAEEAAKDERRMFFKTSMIPPWSPASGVAPGTVLCMAIGDSVAESSGRASPFGKKEVTLPRVVSNLQKAAADPRICGVYLKISPLACGYGKLGELRRQIAEFRKSGKFTVAYFELGGLKEYLLASACEEVYVPPGAYFSVTGVVIENSFLRGVLEKVGVEPQVQRIGKYKSAGDQLLRSDMSDAQREVSERLVGSIYENFVRSVAQDRGKSEQEVEDLLNSGPHKVEDLAAGGWITAPRYLNEIEDLLKPRTGGPSDVLQSVGFSGYLRTPAALFSKGGAKHLIAVVRSSGAISRDPSGVSSNGISSSAFIRAIKNLKKNKAVKAVVLRIDSPGGDALASDLMWNEIRELAKTKPVVASMVDVAASGGYYMSMACDKIVAEPLTLTGSIGVVTGKFNLEELNEKVGFNTERVSRGKYAELNTSSRAFEDHEYEYFAAGAQNAYESFRDKAALSRGLAVEAMEEVAQGRVWTGQDAMERGLVDELGGFDKAVEVAKELAGIPEDEGCRFLEVRSSKQGSPVLSLLRNSAGAMSKALAVYSKIERLTEERMGYDAAMPGLKIKSHGSKTWEAGDDLF</sequence>
<feature type="domain" description="Peptidase S49" evidence="6">
    <location>
        <begin position="412"/>
        <end position="562"/>
    </location>
</feature>
<dbReference type="PANTHER" id="PTHR33209">
    <property type="entry name" value="PROTEASE 4"/>
    <property type="match status" value="1"/>
</dbReference>
<feature type="region of interest" description="Disordered" evidence="5">
    <location>
        <begin position="38"/>
        <end position="67"/>
    </location>
</feature>
<dbReference type="GO" id="GO:0008236">
    <property type="term" value="F:serine-type peptidase activity"/>
    <property type="evidence" value="ECO:0007669"/>
    <property type="project" value="UniProtKB-KW"/>
</dbReference>
<dbReference type="GO" id="GO:0006508">
    <property type="term" value="P:proteolysis"/>
    <property type="evidence" value="ECO:0007669"/>
    <property type="project" value="UniProtKB-KW"/>
</dbReference>
<dbReference type="Gene3D" id="6.20.330.10">
    <property type="match status" value="1"/>
</dbReference>
<organism evidence="7 8">
    <name type="scientific">Chloropicon roscoffensis</name>
    <dbReference type="NCBI Taxonomy" id="1461544"/>
    <lineage>
        <taxon>Eukaryota</taxon>
        <taxon>Viridiplantae</taxon>
        <taxon>Chlorophyta</taxon>
        <taxon>Chloropicophyceae</taxon>
        <taxon>Chloropicales</taxon>
        <taxon>Chloropicaceae</taxon>
        <taxon>Chloropicon</taxon>
    </lineage>
</organism>
<evidence type="ECO:0000256" key="2">
    <source>
        <dbReference type="ARBA" id="ARBA00022670"/>
    </source>
</evidence>
<evidence type="ECO:0000256" key="5">
    <source>
        <dbReference type="SAM" id="MobiDB-lite"/>
    </source>
</evidence>
<dbReference type="AlphaFoldDB" id="A0AAX4NZ03"/>
<evidence type="ECO:0000256" key="3">
    <source>
        <dbReference type="ARBA" id="ARBA00022801"/>
    </source>
</evidence>
<keyword evidence="8" id="KW-1185">Reference proteome</keyword>
<keyword evidence="4" id="KW-0720">Serine protease</keyword>
<keyword evidence="3" id="KW-0378">Hydrolase</keyword>
<dbReference type="SUPFAM" id="SSF52096">
    <property type="entry name" value="ClpP/crotonase"/>
    <property type="match status" value="2"/>
</dbReference>
<dbReference type="InterPro" id="IPR047217">
    <property type="entry name" value="S49_SppA_67K_type_N"/>
</dbReference>
<accession>A0AAX4NZ03</accession>
<proteinExistence type="inferred from homology"/>
<feature type="region of interest" description="Disordered" evidence="5">
    <location>
        <begin position="12"/>
        <end position="31"/>
    </location>
</feature>
<reference evidence="7 8" key="1">
    <citation type="submission" date="2024-03" db="EMBL/GenBank/DDBJ databases">
        <title>Complete genome sequence of the green alga Chloropicon roscoffensis RCC1871.</title>
        <authorList>
            <person name="Lemieux C."/>
            <person name="Pombert J.-F."/>
            <person name="Otis C."/>
            <person name="Turmel M."/>
        </authorList>
    </citation>
    <scope>NUCLEOTIDE SEQUENCE [LARGE SCALE GENOMIC DNA]</scope>
    <source>
        <strain evidence="7 8">RCC1871</strain>
    </source>
</reference>
<dbReference type="CDD" id="cd07023">
    <property type="entry name" value="S49_Sppa_N_C"/>
    <property type="match status" value="1"/>
</dbReference>
<dbReference type="PANTHER" id="PTHR33209:SF1">
    <property type="entry name" value="PEPTIDASE S49 DOMAIN-CONTAINING PROTEIN"/>
    <property type="match status" value="1"/>
</dbReference>
<dbReference type="InterPro" id="IPR004635">
    <property type="entry name" value="Pept_S49_SppA"/>
</dbReference>
<dbReference type="CDD" id="cd07018">
    <property type="entry name" value="S49_SppA_67K_type"/>
    <property type="match status" value="1"/>
</dbReference>
<feature type="domain" description="Peptidase S49" evidence="6">
    <location>
        <begin position="165"/>
        <end position="279"/>
    </location>
</feature>
<name>A0AAX4NZ03_9CHLO</name>
<comment type="similarity">
    <text evidence="1">Belongs to the peptidase S49 family.</text>
</comment>
<dbReference type="Proteomes" id="UP001472866">
    <property type="component" value="Chromosome 01"/>
</dbReference>
<feature type="compositionally biased region" description="Basic and acidic residues" evidence="5">
    <location>
        <begin position="56"/>
        <end position="67"/>
    </location>
</feature>
<dbReference type="InterPro" id="IPR029045">
    <property type="entry name" value="ClpP/crotonase-like_dom_sf"/>
</dbReference>
<protein>
    <submittedName>
        <fullName evidence="7">Signal peptide peptidase SppA</fullName>
    </submittedName>
</protein>
<evidence type="ECO:0000259" key="6">
    <source>
        <dbReference type="Pfam" id="PF01343"/>
    </source>
</evidence>
<evidence type="ECO:0000256" key="4">
    <source>
        <dbReference type="ARBA" id="ARBA00022825"/>
    </source>
</evidence>
<dbReference type="Gene3D" id="3.40.1750.10">
    <property type="entry name" value="peptide peptidase (sppa) like domain"/>
    <property type="match status" value="1"/>
</dbReference>
<dbReference type="NCBIfam" id="TIGR00706">
    <property type="entry name" value="SppA_dom"/>
    <property type="match status" value="1"/>
</dbReference>